<sequence>MSKTVLKLVSQTFEIDKININKLEFNNDLKDSWTTFTPNSVASYTRVLIRIHTTMRNRNRTIYLILENVFASYKENEIELRYSNSKLEFYKNAQNKNDLPEVNKKAVKELKNEIDLLNEMHKNNIQTDVSIETIFKKRELFRLTAIVNFNLNKGEEWKRIND</sequence>
<reference evidence="2" key="1">
    <citation type="submission" date="2016-10" db="EMBL/GenBank/DDBJ databases">
        <authorList>
            <person name="Beylefeld A."/>
            <person name="Abolnik C."/>
        </authorList>
    </citation>
    <scope>NUCLEOTIDE SEQUENCE [LARGE SCALE GENOMIC DNA]</scope>
    <source>
        <strain evidence="2">B359_6</strain>
    </source>
</reference>
<dbReference type="KEGG" id="mpul:BLA55_01625"/>
<dbReference type="NCBIfam" id="NF045935">
    <property type="entry name" value="MSC_0621_epsi"/>
    <property type="match status" value="1"/>
</dbReference>
<dbReference type="Proteomes" id="UP000184322">
    <property type="component" value="Chromosome"/>
</dbReference>
<accession>A0A1L4FS09</accession>
<dbReference type="EMBL" id="CP017813">
    <property type="protein sequence ID" value="APJ38369.1"/>
    <property type="molecule type" value="Genomic_DNA"/>
</dbReference>
<keyword evidence="2" id="KW-1185">Reference proteome</keyword>
<dbReference type="AlphaFoldDB" id="A0A1L4FS09"/>
<evidence type="ECO:0000313" key="2">
    <source>
        <dbReference type="Proteomes" id="UP000184322"/>
    </source>
</evidence>
<dbReference type="OrthoDB" id="400102at2"/>
<organism evidence="1 2">
    <name type="scientific">Mycoplasmopsis pullorum</name>
    <dbReference type="NCBI Taxonomy" id="48003"/>
    <lineage>
        <taxon>Bacteria</taxon>
        <taxon>Bacillati</taxon>
        <taxon>Mycoplasmatota</taxon>
        <taxon>Mycoplasmoidales</taxon>
        <taxon>Metamycoplasmataceae</taxon>
        <taxon>Mycoplasmopsis</taxon>
    </lineage>
</organism>
<name>A0A1L4FS09_9BACT</name>
<protein>
    <submittedName>
        <fullName evidence="1">Uncharacterized protein</fullName>
    </submittedName>
</protein>
<evidence type="ECO:0000313" key="1">
    <source>
        <dbReference type="EMBL" id="APJ38369.1"/>
    </source>
</evidence>
<proteinExistence type="predicted"/>
<gene>
    <name evidence="1" type="ORF">BLA55_01625</name>
</gene>
<dbReference type="STRING" id="48003.BLA55_01625"/>
<dbReference type="RefSeq" id="WP_073372372.1">
    <property type="nucleotide sequence ID" value="NZ_CP017813.1"/>
</dbReference>